<proteinExistence type="predicted"/>
<name>A0A3B0WV54_9ZZZZ</name>
<sequence length="52" mass="6167">MAKYNAIYEGRLPHAIYKKTSSKEITRYPGLAIYLLDFIHKICKINLNFFMK</sequence>
<protein>
    <submittedName>
        <fullName evidence="1">Uncharacterized protein</fullName>
    </submittedName>
</protein>
<dbReference type="EMBL" id="UOFD01000057">
    <property type="protein sequence ID" value="VAW53069.1"/>
    <property type="molecule type" value="Genomic_DNA"/>
</dbReference>
<dbReference type="AlphaFoldDB" id="A0A3B0WV54"/>
<organism evidence="1">
    <name type="scientific">hydrothermal vent metagenome</name>
    <dbReference type="NCBI Taxonomy" id="652676"/>
    <lineage>
        <taxon>unclassified sequences</taxon>
        <taxon>metagenomes</taxon>
        <taxon>ecological metagenomes</taxon>
    </lineage>
</organism>
<accession>A0A3B0WV54</accession>
<reference evidence="1" key="1">
    <citation type="submission" date="2018-06" db="EMBL/GenBank/DDBJ databases">
        <authorList>
            <person name="Zhirakovskaya E."/>
        </authorList>
    </citation>
    <scope>NUCLEOTIDE SEQUENCE</scope>
</reference>
<evidence type="ECO:0000313" key="1">
    <source>
        <dbReference type="EMBL" id="VAW53069.1"/>
    </source>
</evidence>
<gene>
    <name evidence="1" type="ORF">MNBD_GAMMA06-1935</name>
</gene>